<evidence type="ECO:0000256" key="13">
    <source>
        <dbReference type="HAMAP-Rule" id="MF_00384"/>
    </source>
</evidence>
<dbReference type="EMBL" id="CP102453">
    <property type="protein sequence ID" value="UUX34849.1"/>
    <property type="molecule type" value="Genomic_DNA"/>
</dbReference>
<evidence type="ECO:0000256" key="7">
    <source>
        <dbReference type="ARBA" id="ARBA00022697"/>
    </source>
</evidence>
<evidence type="ECO:0000256" key="5">
    <source>
        <dbReference type="ARBA" id="ARBA00022605"/>
    </source>
</evidence>
<feature type="domain" description="GHMP kinase N-terminal" evidence="14">
    <location>
        <begin position="61"/>
        <end position="143"/>
    </location>
</feature>
<dbReference type="PIRSF" id="PIRSF000676">
    <property type="entry name" value="Homoser_kin"/>
    <property type="match status" value="1"/>
</dbReference>
<evidence type="ECO:0000256" key="6">
    <source>
        <dbReference type="ARBA" id="ARBA00022679"/>
    </source>
</evidence>
<dbReference type="InterPro" id="IPR006204">
    <property type="entry name" value="GHMP_kinase_N_dom"/>
</dbReference>
<dbReference type="Pfam" id="PF08544">
    <property type="entry name" value="GHMP_kinases_C"/>
    <property type="match status" value="1"/>
</dbReference>
<organism evidence="16 17">
    <name type="scientific">Fundicoccus culcitae</name>
    <dbReference type="NCBI Taxonomy" id="2969821"/>
    <lineage>
        <taxon>Bacteria</taxon>
        <taxon>Bacillati</taxon>
        <taxon>Bacillota</taxon>
        <taxon>Bacilli</taxon>
        <taxon>Lactobacillales</taxon>
        <taxon>Aerococcaceae</taxon>
        <taxon>Fundicoccus</taxon>
    </lineage>
</organism>
<keyword evidence="6 13" id="KW-0808">Transferase</keyword>
<keyword evidence="13" id="KW-0963">Cytoplasm</keyword>
<dbReference type="PANTHER" id="PTHR20861">
    <property type="entry name" value="HOMOSERINE/4-DIPHOSPHOCYTIDYL-2-C-METHYL-D-ERYTHRITOL KINASE"/>
    <property type="match status" value="1"/>
</dbReference>
<evidence type="ECO:0000259" key="15">
    <source>
        <dbReference type="Pfam" id="PF08544"/>
    </source>
</evidence>
<dbReference type="EC" id="2.7.1.39" evidence="3 13"/>
<dbReference type="InterPro" id="IPR020568">
    <property type="entry name" value="Ribosomal_Su5_D2-typ_SF"/>
</dbReference>
<keyword evidence="9 13" id="KW-0418">Kinase</keyword>
<evidence type="ECO:0000256" key="9">
    <source>
        <dbReference type="ARBA" id="ARBA00022777"/>
    </source>
</evidence>
<dbReference type="InterPro" id="IPR000870">
    <property type="entry name" value="Homoserine_kinase"/>
</dbReference>
<dbReference type="SUPFAM" id="SSF55060">
    <property type="entry name" value="GHMP Kinase, C-terminal domain"/>
    <property type="match status" value="1"/>
</dbReference>
<keyword evidence="8 13" id="KW-0547">Nucleotide-binding</keyword>
<dbReference type="InterPro" id="IPR036554">
    <property type="entry name" value="GHMP_kinase_C_sf"/>
</dbReference>
<dbReference type="Gene3D" id="3.30.230.10">
    <property type="match status" value="1"/>
</dbReference>
<dbReference type="HAMAP" id="MF_00384">
    <property type="entry name" value="Homoser_kinase"/>
    <property type="match status" value="1"/>
</dbReference>
<keyword evidence="7 13" id="KW-0791">Threonine biosynthesis</keyword>
<dbReference type="InterPro" id="IPR006203">
    <property type="entry name" value="GHMP_knse_ATP-bd_CS"/>
</dbReference>
<evidence type="ECO:0000256" key="4">
    <source>
        <dbReference type="ARBA" id="ARBA00017858"/>
    </source>
</evidence>
<keyword evidence="10 13" id="KW-0067">ATP-binding</keyword>
<comment type="similarity">
    <text evidence="2 13">Belongs to the GHMP kinase family. Homoserine kinase subfamily.</text>
</comment>
<dbReference type="RefSeq" id="WP_313794349.1">
    <property type="nucleotide sequence ID" value="NZ_CP102453.1"/>
</dbReference>
<dbReference type="Gene3D" id="3.30.70.890">
    <property type="entry name" value="GHMP kinase, C-terminal domain"/>
    <property type="match status" value="1"/>
</dbReference>
<dbReference type="PANTHER" id="PTHR20861:SF1">
    <property type="entry name" value="HOMOSERINE KINASE"/>
    <property type="match status" value="1"/>
</dbReference>
<protein>
    <recommendedName>
        <fullName evidence="4 13">Homoserine kinase</fullName>
        <shortName evidence="13">HK</shortName>
        <shortName evidence="13">HSK</shortName>
        <ecNumber evidence="3 13">2.7.1.39</ecNumber>
    </recommendedName>
</protein>
<gene>
    <name evidence="13 16" type="primary">thrB</name>
    <name evidence="16" type="ORF">NRE15_04150</name>
</gene>
<comment type="catalytic activity">
    <reaction evidence="11 13">
        <text>L-homoserine + ATP = O-phospho-L-homoserine + ADP + H(+)</text>
        <dbReference type="Rhea" id="RHEA:13985"/>
        <dbReference type="ChEBI" id="CHEBI:15378"/>
        <dbReference type="ChEBI" id="CHEBI:30616"/>
        <dbReference type="ChEBI" id="CHEBI:57476"/>
        <dbReference type="ChEBI" id="CHEBI:57590"/>
        <dbReference type="ChEBI" id="CHEBI:456216"/>
        <dbReference type="EC" id="2.7.1.39"/>
    </reaction>
</comment>
<evidence type="ECO:0000256" key="12">
    <source>
        <dbReference type="ARBA" id="ARBA00049954"/>
    </source>
</evidence>
<evidence type="ECO:0000256" key="2">
    <source>
        <dbReference type="ARBA" id="ARBA00007370"/>
    </source>
</evidence>
<dbReference type="Pfam" id="PF00288">
    <property type="entry name" value="GHMP_kinases_N"/>
    <property type="match status" value="1"/>
</dbReference>
<dbReference type="InterPro" id="IPR013750">
    <property type="entry name" value="GHMP_kinase_C_dom"/>
</dbReference>
<dbReference type="PRINTS" id="PR00958">
    <property type="entry name" value="HOMSERKINASE"/>
</dbReference>
<evidence type="ECO:0000313" key="17">
    <source>
        <dbReference type="Proteomes" id="UP001315967"/>
    </source>
</evidence>
<evidence type="ECO:0000313" key="16">
    <source>
        <dbReference type="EMBL" id="UUX34849.1"/>
    </source>
</evidence>
<comment type="subcellular location">
    <subcellularLocation>
        <location evidence="13">Cytoplasm</location>
    </subcellularLocation>
</comment>
<dbReference type="PROSITE" id="PS00627">
    <property type="entry name" value="GHMP_KINASES_ATP"/>
    <property type="match status" value="1"/>
</dbReference>
<feature type="binding site" evidence="13">
    <location>
        <begin position="90"/>
        <end position="100"/>
    </location>
    <ligand>
        <name>ATP</name>
        <dbReference type="ChEBI" id="CHEBI:30616"/>
    </ligand>
</feature>
<evidence type="ECO:0000256" key="8">
    <source>
        <dbReference type="ARBA" id="ARBA00022741"/>
    </source>
</evidence>
<keyword evidence="5 13" id="KW-0028">Amino-acid biosynthesis</keyword>
<evidence type="ECO:0000256" key="11">
    <source>
        <dbReference type="ARBA" id="ARBA00049375"/>
    </source>
</evidence>
<evidence type="ECO:0000256" key="3">
    <source>
        <dbReference type="ARBA" id="ARBA00012078"/>
    </source>
</evidence>
<dbReference type="GO" id="GO:0004413">
    <property type="term" value="F:homoserine kinase activity"/>
    <property type="evidence" value="ECO:0007669"/>
    <property type="project" value="UniProtKB-EC"/>
</dbReference>
<reference evidence="16 17" key="1">
    <citation type="submission" date="2022-08" db="EMBL/GenBank/DDBJ databases">
        <title>Aerococcaceae sp. nov isolated from spoiled eye mask.</title>
        <authorList>
            <person name="Zhou G."/>
            <person name="Xie X.-B."/>
            <person name="Shi Q.-S."/>
            <person name="Wang Y.-S."/>
            <person name="Wen X."/>
            <person name="Peng H."/>
            <person name="Yang X.-J."/>
            <person name="Tao H.-B."/>
            <person name="Huang X.-M."/>
        </authorList>
    </citation>
    <scope>NUCLEOTIDE SEQUENCE [LARGE SCALE GENOMIC DNA]</scope>
    <source>
        <strain evidence="17">DM20194951</strain>
    </source>
</reference>
<evidence type="ECO:0000259" key="14">
    <source>
        <dbReference type="Pfam" id="PF00288"/>
    </source>
</evidence>
<dbReference type="Proteomes" id="UP001315967">
    <property type="component" value="Chromosome"/>
</dbReference>
<evidence type="ECO:0000256" key="10">
    <source>
        <dbReference type="ARBA" id="ARBA00022840"/>
    </source>
</evidence>
<sequence length="302" mass="32666">MTPKIFSINIPASTANLGPGFDSIGLALNRYLRLEVEVTGDEAIFIPKTESLAGIATGADNLIYQVAESVAKQFNLSLPGFRIKMSSDIPLSRGLGSSASAIVGGVELANQLLALNLSRKKKARIASIFEGHPDNAAASVYGGLVIGLHDETQTEIIHTNQVDVELVALIPSYQLKTVEARSLLPNVLVYRDAVKVSAISNVLVAAMLTNQWELAGKLMQQDLFHQPYRMKIVPELAKSIEHLAQLDAYGCALSGAGPTILFYVPIGKAESVKKDLSYYFADYQIDILQVDTTGVQVEMKTF</sequence>
<comment type="pathway">
    <text evidence="1 13">Amino-acid biosynthesis; L-threonine biosynthesis; L-threonine from L-aspartate: step 4/5.</text>
</comment>
<dbReference type="NCBIfam" id="TIGR00191">
    <property type="entry name" value="thrB"/>
    <property type="match status" value="1"/>
</dbReference>
<comment type="function">
    <text evidence="12 13">Catalyzes the ATP-dependent phosphorylation of L-homoserine to L-homoserine phosphate.</text>
</comment>
<dbReference type="SUPFAM" id="SSF54211">
    <property type="entry name" value="Ribosomal protein S5 domain 2-like"/>
    <property type="match status" value="1"/>
</dbReference>
<feature type="domain" description="GHMP kinase C-terminal" evidence="15">
    <location>
        <begin position="204"/>
        <end position="280"/>
    </location>
</feature>
<dbReference type="InterPro" id="IPR014721">
    <property type="entry name" value="Ribsml_uS5_D2-typ_fold_subgr"/>
</dbReference>
<keyword evidence="17" id="KW-1185">Reference proteome</keyword>
<name>A0ABY5P857_9LACT</name>
<accession>A0ABY5P857</accession>
<proteinExistence type="inferred from homology"/>
<evidence type="ECO:0000256" key="1">
    <source>
        <dbReference type="ARBA" id="ARBA00005015"/>
    </source>
</evidence>